<dbReference type="SMART" id="SM00388">
    <property type="entry name" value="HisKA"/>
    <property type="match status" value="1"/>
</dbReference>
<feature type="transmembrane region" description="Helical" evidence="4">
    <location>
        <begin position="51"/>
        <end position="69"/>
    </location>
</feature>
<dbReference type="AlphaFoldDB" id="A0A4R6TZG3"/>
<dbReference type="Pfam" id="PF25323">
    <property type="entry name" value="6TM_PilS"/>
    <property type="match status" value="1"/>
</dbReference>
<comment type="catalytic activity">
    <reaction evidence="1">
        <text>ATP + protein L-histidine = ADP + protein N-phospho-L-histidine.</text>
        <dbReference type="EC" id="2.7.13.3"/>
    </reaction>
</comment>
<comment type="caution">
    <text evidence="6">The sequence shown here is derived from an EMBL/GenBank/DDBJ whole genome shotgun (WGS) entry which is preliminary data.</text>
</comment>
<keyword evidence="7" id="KW-1185">Reference proteome</keyword>
<dbReference type="InterPro" id="IPR005467">
    <property type="entry name" value="His_kinase_dom"/>
</dbReference>
<dbReference type="RefSeq" id="WP_101497472.1">
    <property type="nucleotide sequence ID" value="NZ_LNJZ01000009.1"/>
</dbReference>
<feature type="transmembrane region" description="Helical" evidence="4">
    <location>
        <begin position="21"/>
        <end position="39"/>
    </location>
</feature>
<keyword evidence="4" id="KW-0812">Transmembrane</keyword>
<dbReference type="PRINTS" id="PR00344">
    <property type="entry name" value="BCTRLSENSOR"/>
</dbReference>
<dbReference type="PANTHER" id="PTHR43065:SF52">
    <property type="entry name" value="SENSOR PROTEIN KINASE PILS"/>
    <property type="match status" value="1"/>
</dbReference>
<dbReference type="PANTHER" id="PTHR43065">
    <property type="entry name" value="SENSOR HISTIDINE KINASE"/>
    <property type="match status" value="1"/>
</dbReference>
<dbReference type="SUPFAM" id="SSF47384">
    <property type="entry name" value="Homodimeric domain of signal transducing histidine kinase"/>
    <property type="match status" value="1"/>
</dbReference>
<dbReference type="Pfam" id="PF02518">
    <property type="entry name" value="HATPase_c"/>
    <property type="match status" value="1"/>
</dbReference>
<dbReference type="InterPro" id="IPR003594">
    <property type="entry name" value="HATPase_dom"/>
</dbReference>
<evidence type="ECO:0000313" key="7">
    <source>
        <dbReference type="Proteomes" id="UP000294575"/>
    </source>
</evidence>
<protein>
    <recommendedName>
        <fullName evidence="2">histidine kinase</fullName>
        <ecNumber evidence="2">2.7.13.3</ecNumber>
    </recommendedName>
</protein>
<accession>A0A4R6TZG3</accession>
<dbReference type="CDD" id="cd00082">
    <property type="entry name" value="HisKA"/>
    <property type="match status" value="1"/>
</dbReference>
<dbReference type="EMBL" id="SNYK01000002">
    <property type="protein sequence ID" value="TDQ39388.1"/>
    <property type="molecule type" value="Genomic_DNA"/>
</dbReference>
<keyword evidence="4" id="KW-0472">Membrane</keyword>
<dbReference type="SUPFAM" id="SSF55874">
    <property type="entry name" value="ATPase domain of HSP90 chaperone/DNA topoisomerase II/histidine kinase"/>
    <property type="match status" value="1"/>
</dbReference>
<evidence type="ECO:0000313" key="6">
    <source>
        <dbReference type="EMBL" id="TDQ39388.1"/>
    </source>
</evidence>
<dbReference type="Gene3D" id="1.10.287.130">
    <property type="match status" value="1"/>
</dbReference>
<dbReference type="Pfam" id="PF00512">
    <property type="entry name" value="HisKA"/>
    <property type="match status" value="1"/>
</dbReference>
<dbReference type="SMART" id="SM00387">
    <property type="entry name" value="HATPase_c"/>
    <property type="match status" value="1"/>
</dbReference>
<dbReference type="OrthoDB" id="9815750at2"/>
<proteinExistence type="predicted"/>
<gene>
    <name evidence="6" type="ORF">DFQ45_10279</name>
</gene>
<dbReference type="Gene3D" id="3.30.565.10">
    <property type="entry name" value="Histidine kinase-like ATPase, C-terminal domain"/>
    <property type="match status" value="1"/>
</dbReference>
<keyword evidence="4" id="KW-1133">Transmembrane helix</keyword>
<evidence type="ECO:0000256" key="4">
    <source>
        <dbReference type="SAM" id="Phobius"/>
    </source>
</evidence>
<dbReference type="InterPro" id="IPR004358">
    <property type="entry name" value="Sig_transdc_His_kin-like_C"/>
</dbReference>
<name>A0A4R6TZG3_9GAMM</name>
<feature type="transmembrane region" description="Helical" evidence="4">
    <location>
        <begin position="125"/>
        <end position="144"/>
    </location>
</feature>
<evidence type="ECO:0000256" key="1">
    <source>
        <dbReference type="ARBA" id="ARBA00000085"/>
    </source>
</evidence>
<reference evidence="6 7" key="1">
    <citation type="submission" date="2019-03" db="EMBL/GenBank/DDBJ databases">
        <title>Genomic Encyclopedia of Type Strains, Phase IV (KMG-IV): sequencing the most valuable type-strain genomes for metagenomic binning, comparative biology and taxonomic classification.</title>
        <authorList>
            <person name="Goeker M."/>
        </authorList>
    </citation>
    <scope>NUCLEOTIDE SEQUENCE [LARGE SCALE GENOMIC DNA]</scope>
    <source>
        <strain evidence="6 7">DSM 28679</strain>
    </source>
</reference>
<keyword evidence="3" id="KW-0597">Phosphoprotein</keyword>
<dbReference type="Proteomes" id="UP000294575">
    <property type="component" value="Unassembled WGS sequence"/>
</dbReference>
<feature type="domain" description="Histidine kinase" evidence="5">
    <location>
        <begin position="316"/>
        <end position="527"/>
    </location>
</feature>
<evidence type="ECO:0000259" key="5">
    <source>
        <dbReference type="PROSITE" id="PS50109"/>
    </source>
</evidence>
<dbReference type="GO" id="GO:0000155">
    <property type="term" value="F:phosphorelay sensor kinase activity"/>
    <property type="evidence" value="ECO:0007669"/>
    <property type="project" value="InterPro"/>
</dbReference>
<dbReference type="InterPro" id="IPR003661">
    <property type="entry name" value="HisK_dim/P_dom"/>
</dbReference>
<dbReference type="InterPro" id="IPR036890">
    <property type="entry name" value="HATPase_C_sf"/>
</dbReference>
<sequence length="533" mass="58991">MTGNELALLGQAGQRALRLYHLYRLLIGLSLVLLVSSSLENHLFNITHDRLFITASWGYLIFNTLVSLAMPRADRLAPLFVLALTDILLLSLIYYAAGGATSGIGNLIVVSVAVANILLYRNIGLLIAAVGAAGIIYLAFYLSLSQPEASGQFMQAGILGTLCFAAAMGVQALSRKLLVSQQLLQQQASTVANLEALNAAIIERMRTGILVLNENFQVLQANQAAHTMLESRYLLALDLKGYFPPLINTYQAWQKNPAIMPGPVQFSAQSPQLQPGFVIHRHNNEQQLLVFLEDTKYHNQQAQQLKLASLGRLAAGIAHEIRNPLGAISHAAQLLGESDTLNRADMRLSQIIQEQTRRLNHVIENVLQLSRQQKTEPQLLDLKYWVHRYVTSYRESAAPGHLLKLEVAGNHLNTRMDPHQLTQVLDNLVTNAMRYTSEHNGKRTVEIILFRHHSLLLPVLEIRDTGPGVPVAEQDALFEPFFTTDKQGTGLGLYIARELCESNQARLDYVARPGLGACFRITFAHPKSSGLQK</sequence>
<evidence type="ECO:0000256" key="3">
    <source>
        <dbReference type="ARBA" id="ARBA00022553"/>
    </source>
</evidence>
<dbReference type="PROSITE" id="PS50109">
    <property type="entry name" value="HIS_KIN"/>
    <property type="match status" value="1"/>
</dbReference>
<dbReference type="InterPro" id="IPR036097">
    <property type="entry name" value="HisK_dim/P_sf"/>
</dbReference>
<evidence type="ECO:0000256" key="2">
    <source>
        <dbReference type="ARBA" id="ARBA00012438"/>
    </source>
</evidence>
<organism evidence="6 7">
    <name type="scientific">Thiopseudomonas denitrificans</name>
    <dbReference type="NCBI Taxonomy" id="1501432"/>
    <lineage>
        <taxon>Bacteria</taxon>
        <taxon>Pseudomonadati</taxon>
        <taxon>Pseudomonadota</taxon>
        <taxon>Gammaproteobacteria</taxon>
        <taxon>Pseudomonadales</taxon>
        <taxon>Pseudomonadaceae</taxon>
        <taxon>Thiopseudomonas</taxon>
    </lineage>
</organism>
<dbReference type="EC" id="2.7.13.3" evidence="2"/>